<dbReference type="GeneID" id="100376145"/>
<dbReference type="InterPro" id="IPR019344">
    <property type="entry name" value="F1F0-ATPsyn_F_prd"/>
</dbReference>
<evidence type="ECO:0000256" key="1">
    <source>
        <dbReference type="ARBA" id="ARBA00004325"/>
    </source>
</evidence>
<dbReference type="PANTHER" id="PTHR13080">
    <property type="entry name" value="ATP SYNTHASE F CHAIN, MITOCHONDRIAL-RELATED"/>
    <property type="match status" value="1"/>
</dbReference>
<keyword evidence="7" id="KW-0496">Mitochondrion</keyword>
<sequence length="105" mass="12007">MFCTVFCIHPRGYVKPVSNMADKLPARLSEVRLGQLPKWITSCSLAPKNVGAAFGRAHSKFVLKYVNVKRGSIAPVGMFIAVYIGVSYFWRYGETKHERNRVYHW</sequence>
<accession>A0ABM0H1C5</accession>
<keyword evidence="6" id="KW-0406">Ion transport</keyword>
<dbReference type="Pfam" id="PF10206">
    <property type="entry name" value="WRW"/>
    <property type="match status" value="1"/>
</dbReference>
<comment type="similarity">
    <text evidence="2">Belongs to the ATPase F chain family.</text>
</comment>
<evidence type="ECO:0000256" key="7">
    <source>
        <dbReference type="ARBA" id="ARBA00023128"/>
    </source>
</evidence>
<evidence type="ECO:0000256" key="10">
    <source>
        <dbReference type="SAM" id="Phobius"/>
    </source>
</evidence>
<evidence type="ECO:0000313" key="11">
    <source>
        <dbReference type="Proteomes" id="UP000694865"/>
    </source>
</evidence>
<name>A0ABM0H1C5_SACKO</name>
<organism evidence="11 12">
    <name type="scientific">Saccoglossus kowalevskii</name>
    <name type="common">Acorn worm</name>
    <dbReference type="NCBI Taxonomy" id="10224"/>
    <lineage>
        <taxon>Eukaryota</taxon>
        <taxon>Metazoa</taxon>
        <taxon>Hemichordata</taxon>
        <taxon>Enteropneusta</taxon>
        <taxon>Harrimaniidae</taxon>
        <taxon>Saccoglossus</taxon>
    </lineage>
</organism>
<evidence type="ECO:0000313" key="12">
    <source>
        <dbReference type="RefSeq" id="XP_002742023.2"/>
    </source>
</evidence>
<keyword evidence="11" id="KW-1185">Reference proteome</keyword>
<gene>
    <name evidence="12" type="primary">LOC100376145</name>
</gene>
<feature type="transmembrane region" description="Helical" evidence="10">
    <location>
        <begin position="72"/>
        <end position="90"/>
    </location>
</feature>
<keyword evidence="4" id="KW-0138">CF(0)</keyword>
<protein>
    <submittedName>
        <fullName evidence="12">ATP synthase subunit f, mitochondrial-like</fullName>
    </submittedName>
</protein>
<keyword evidence="5" id="KW-0375">Hydrogen ion transport</keyword>
<keyword evidence="3" id="KW-0813">Transport</keyword>
<evidence type="ECO:0000256" key="8">
    <source>
        <dbReference type="ARBA" id="ARBA00023136"/>
    </source>
</evidence>
<evidence type="ECO:0000256" key="5">
    <source>
        <dbReference type="ARBA" id="ARBA00022781"/>
    </source>
</evidence>
<keyword evidence="10" id="KW-1133">Transmembrane helix</keyword>
<keyword evidence="8 10" id="KW-0472">Membrane</keyword>
<dbReference type="PANTHER" id="PTHR13080:SF20">
    <property type="entry name" value="ATP SYNTHASE SUBUNIT F, MITOCHONDRIAL-RELATED"/>
    <property type="match status" value="1"/>
</dbReference>
<evidence type="ECO:0000256" key="6">
    <source>
        <dbReference type="ARBA" id="ARBA00023065"/>
    </source>
</evidence>
<dbReference type="Proteomes" id="UP000694865">
    <property type="component" value="Unplaced"/>
</dbReference>
<evidence type="ECO:0000256" key="2">
    <source>
        <dbReference type="ARBA" id="ARBA00005895"/>
    </source>
</evidence>
<keyword evidence="9" id="KW-0066">ATP synthesis</keyword>
<proteinExistence type="inferred from homology"/>
<keyword evidence="10" id="KW-0812">Transmembrane</keyword>
<comment type="subcellular location">
    <subcellularLocation>
        <location evidence="1">Mitochondrion membrane</location>
    </subcellularLocation>
</comment>
<evidence type="ECO:0000256" key="3">
    <source>
        <dbReference type="ARBA" id="ARBA00022448"/>
    </source>
</evidence>
<reference evidence="12" key="1">
    <citation type="submission" date="2025-08" db="UniProtKB">
        <authorList>
            <consortium name="RefSeq"/>
        </authorList>
    </citation>
    <scope>IDENTIFICATION</scope>
    <source>
        <tissue evidence="12">Testes</tissue>
    </source>
</reference>
<dbReference type="RefSeq" id="XP_002742023.2">
    <property type="nucleotide sequence ID" value="XM_002741977.2"/>
</dbReference>
<evidence type="ECO:0000256" key="4">
    <source>
        <dbReference type="ARBA" id="ARBA00022547"/>
    </source>
</evidence>
<evidence type="ECO:0000256" key="9">
    <source>
        <dbReference type="ARBA" id="ARBA00023310"/>
    </source>
</evidence>